<dbReference type="PANTHER" id="PTHR10211:SF0">
    <property type="entry name" value="DEOXYRIBODIPYRIMIDINE PHOTO-LYASE"/>
    <property type="match status" value="1"/>
</dbReference>
<dbReference type="Gene3D" id="1.25.40.80">
    <property type="match status" value="1"/>
</dbReference>
<feature type="compositionally biased region" description="Polar residues" evidence="4">
    <location>
        <begin position="697"/>
        <end position="756"/>
    </location>
</feature>
<evidence type="ECO:0000256" key="4">
    <source>
        <dbReference type="SAM" id="MobiDB-lite"/>
    </source>
</evidence>
<feature type="compositionally biased region" description="Low complexity" evidence="4">
    <location>
        <begin position="676"/>
        <end position="688"/>
    </location>
</feature>
<comment type="subcellular location">
    <subcellularLocation>
        <location evidence="1">Nucleus</location>
    </subcellularLocation>
</comment>
<dbReference type="SUPFAM" id="SSF46955">
    <property type="entry name" value="Putative DNA-binding domain"/>
    <property type="match status" value="1"/>
</dbReference>
<keyword evidence="3" id="KW-0539">Nucleus</keyword>
<feature type="compositionally biased region" description="Basic and acidic residues" evidence="4">
    <location>
        <begin position="98"/>
        <end position="112"/>
    </location>
</feature>
<name>A0AAW1P9W1_9CHLO</name>
<dbReference type="GO" id="GO:0000719">
    <property type="term" value="P:photoreactive repair"/>
    <property type="evidence" value="ECO:0007669"/>
    <property type="project" value="TreeGrafter"/>
</dbReference>
<accession>A0AAW1P9W1</accession>
<reference evidence="6 7" key="1">
    <citation type="journal article" date="2024" name="Nat. Commun.">
        <title>Phylogenomics reveals the evolutionary origins of lichenization in chlorophyte algae.</title>
        <authorList>
            <person name="Puginier C."/>
            <person name="Libourel C."/>
            <person name="Otte J."/>
            <person name="Skaloud P."/>
            <person name="Haon M."/>
            <person name="Grisel S."/>
            <person name="Petersen M."/>
            <person name="Berrin J.G."/>
            <person name="Delaux P.M."/>
            <person name="Dal Grande F."/>
            <person name="Keller J."/>
        </authorList>
    </citation>
    <scope>NUCLEOTIDE SEQUENCE [LARGE SCALE GENOMIC DNA]</scope>
    <source>
        <strain evidence="6 7">SAG 2036</strain>
    </source>
</reference>
<comment type="caution">
    <text evidence="6">The sequence shown here is derived from an EMBL/GenBank/DDBJ whole genome shotgun (WGS) entry which is preliminary data.</text>
</comment>
<evidence type="ECO:0000256" key="3">
    <source>
        <dbReference type="ARBA" id="ARBA00023242"/>
    </source>
</evidence>
<dbReference type="EMBL" id="JALJOQ010000037">
    <property type="protein sequence ID" value="KAK9806535.1"/>
    <property type="molecule type" value="Genomic_DNA"/>
</dbReference>
<dbReference type="InterPro" id="IPR036155">
    <property type="entry name" value="Crypto/Photolyase_N_sf"/>
</dbReference>
<dbReference type="Gene3D" id="3.40.50.620">
    <property type="entry name" value="HUPs"/>
    <property type="match status" value="1"/>
</dbReference>
<feature type="region of interest" description="Disordered" evidence="4">
    <location>
        <begin position="67"/>
        <end position="132"/>
    </location>
</feature>
<keyword evidence="7" id="KW-1185">Reference proteome</keyword>
<keyword evidence="2" id="KW-0862">Zinc</keyword>
<feature type="compositionally biased region" description="Polar residues" evidence="4">
    <location>
        <begin position="664"/>
        <end position="674"/>
    </location>
</feature>
<dbReference type="GO" id="GO:0005634">
    <property type="term" value="C:nucleus"/>
    <property type="evidence" value="ECO:0007669"/>
    <property type="project" value="UniProtKB-SubCell"/>
</dbReference>
<sequence length="770" mass="83939">MVKRKTPEPGPGPAESRMAKTNAKTTYCLSEKDLEALTPKEAPNPIRPRGPTQKLYLDSELEDLAVKKWGSPEAFQKERDARAEKRAVRASQPRKQGRRAESEQGDSDKSDNDVSEDEGTAHSDGSESASIGLDKFVEERTRRCRPDPANAAAKGKYVLYWMRTAVRGHENPALDAARLRASAEGVSLVVVAFVLASHSHPTARRFKFWLEGLQQAQAELRGQGLDLWIFLEGHTSLKGEGSGVFAPTAWGELMRLVNQSSLVVTEDMPTTPYARWLQDIVDEADAHVRVWAVDTACVVPMRLTGKAHARAYTYRSSSQKPLQERLQGMPYRDSATNWSAIMKQDWQAVAAKAGQPAELPDAKAAVGPLEWEPLDLCAEGLDIPRLVAGCRGVDQGVPGIQHQLGGCSHGYGRWARFKADGLSRYASRRNNAMIRDGVSRLSAYHHYGMVSPFKIARDLHNSPSSGARRMADEFHTWRNVAHVYCLYTWPKIDTLEGLPGWSRATLERHKGDNRKVYTRAQLEKGETDDAFWNAAQQQLADTGELHNNVRMSWGKALLAWTRDPAAALEETLHLNHRFALDGCDPCSHGGVGWCFGLFDGPKNPEATAVYGCLRTRPTSVMARRFNAESYRTLPVEGPSSRGGGGTVHVQAPAPGQRTLADCVQRSQPNSSKQVSPKAAGAAGKQAQGPGQGHEDSTGQPATPGPSNGQAKGQTRVSNAGQSNAGHSPKRGSSTQNKSRTQSAKGSASGQSKNQLGITRFLKPVSSPSRS</sequence>
<dbReference type="PROSITE" id="PS51645">
    <property type="entry name" value="PHR_CRY_ALPHA_BETA"/>
    <property type="match status" value="1"/>
</dbReference>
<feature type="domain" description="Photolyase/cryptochrome alpha/beta" evidence="5">
    <location>
        <begin position="156"/>
        <end position="301"/>
    </location>
</feature>
<dbReference type="InterPro" id="IPR014729">
    <property type="entry name" value="Rossmann-like_a/b/a_fold"/>
</dbReference>
<evidence type="ECO:0000259" key="5">
    <source>
        <dbReference type="PROSITE" id="PS51645"/>
    </source>
</evidence>
<feature type="region of interest" description="Disordered" evidence="4">
    <location>
        <begin position="1"/>
        <end position="55"/>
    </location>
</feature>
<proteinExistence type="predicted"/>
<dbReference type="CDD" id="cd21075">
    <property type="entry name" value="DBD_XPA-like"/>
    <property type="match status" value="1"/>
</dbReference>
<dbReference type="InterPro" id="IPR036134">
    <property type="entry name" value="Crypto/Photolyase_FAD-like_sf"/>
</dbReference>
<gene>
    <name evidence="6" type="ORF">WJX73_008373</name>
</gene>
<dbReference type="InterPro" id="IPR006050">
    <property type="entry name" value="DNA_photolyase_N"/>
</dbReference>
<dbReference type="GO" id="GO:0003904">
    <property type="term" value="F:deoxyribodipyrimidine photo-lyase activity"/>
    <property type="evidence" value="ECO:0007669"/>
    <property type="project" value="TreeGrafter"/>
</dbReference>
<dbReference type="SUPFAM" id="SSF48173">
    <property type="entry name" value="Cryptochrome/photolyase FAD-binding domain"/>
    <property type="match status" value="1"/>
</dbReference>
<dbReference type="InterPro" id="IPR037129">
    <property type="entry name" value="XPA_sf"/>
</dbReference>
<dbReference type="PANTHER" id="PTHR10211">
    <property type="entry name" value="DEOXYRIBODIPYRIMIDINE PHOTOLYASE"/>
    <property type="match status" value="1"/>
</dbReference>
<protein>
    <recommendedName>
        <fullName evidence="5">Photolyase/cryptochrome alpha/beta domain-containing protein</fullName>
    </recommendedName>
</protein>
<dbReference type="Proteomes" id="UP001465755">
    <property type="component" value="Unassembled WGS sequence"/>
</dbReference>
<evidence type="ECO:0000313" key="6">
    <source>
        <dbReference type="EMBL" id="KAK9806535.1"/>
    </source>
</evidence>
<dbReference type="Gene3D" id="3.90.530.10">
    <property type="entry name" value="XPA C-terminal domain"/>
    <property type="match status" value="1"/>
</dbReference>
<dbReference type="InterPro" id="IPR052219">
    <property type="entry name" value="Photolyase_Class-2"/>
</dbReference>
<dbReference type="Pfam" id="PF00875">
    <property type="entry name" value="DNA_photolyase"/>
    <property type="match status" value="1"/>
</dbReference>
<evidence type="ECO:0000256" key="1">
    <source>
        <dbReference type="ARBA" id="ARBA00004123"/>
    </source>
</evidence>
<feature type="compositionally biased region" description="Basic and acidic residues" evidence="4">
    <location>
        <begin position="75"/>
        <end position="87"/>
    </location>
</feature>
<dbReference type="Gene3D" id="1.10.579.10">
    <property type="entry name" value="DNA Cyclobutane Dipyrimidine Photolyase, subunit A, domain 3"/>
    <property type="match status" value="1"/>
</dbReference>
<feature type="region of interest" description="Disordered" evidence="4">
    <location>
        <begin position="632"/>
        <end position="770"/>
    </location>
</feature>
<dbReference type="AlphaFoldDB" id="A0AAW1P9W1"/>
<dbReference type="SUPFAM" id="SSF52425">
    <property type="entry name" value="Cryptochrome/photolyase, N-terminal domain"/>
    <property type="match status" value="1"/>
</dbReference>
<organism evidence="6 7">
    <name type="scientific">Symbiochloris irregularis</name>
    <dbReference type="NCBI Taxonomy" id="706552"/>
    <lineage>
        <taxon>Eukaryota</taxon>
        <taxon>Viridiplantae</taxon>
        <taxon>Chlorophyta</taxon>
        <taxon>core chlorophytes</taxon>
        <taxon>Trebouxiophyceae</taxon>
        <taxon>Trebouxiales</taxon>
        <taxon>Trebouxiaceae</taxon>
        <taxon>Symbiochloris</taxon>
    </lineage>
</organism>
<evidence type="ECO:0000313" key="7">
    <source>
        <dbReference type="Proteomes" id="UP001465755"/>
    </source>
</evidence>
<evidence type="ECO:0000256" key="2">
    <source>
        <dbReference type="ARBA" id="ARBA00022833"/>
    </source>
</evidence>
<dbReference type="InterPro" id="IPR009061">
    <property type="entry name" value="DNA-bd_dom_put_sf"/>
</dbReference>